<gene>
    <name evidence="5" type="ORF">HY618_06670</name>
</gene>
<dbReference type="InterPro" id="IPR039261">
    <property type="entry name" value="FNR_nucleotide-bd"/>
</dbReference>
<evidence type="ECO:0000256" key="3">
    <source>
        <dbReference type="ARBA" id="ARBA00022741"/>
    </source>
</evidence>
<dbReference type="InterPro" id="IPR033892">
    <property type="entry name" value="FNR_bac"/>
</dbReference>
<accession>A0A933E854</accession>
<keyword evidence="3" id="KW-0547">Nucleotide-binding</keyword>
<proteinExistence type="inferred from homology"/>
<dbReference type="PANTHER" id="PTHR47878">
    <property type="entry name" value="OXIDOREDUCTASE FAD/NAD(P)-BINDING DOMAIN PROTEIN"/>
    <property type="match status" value="1"/>
</dbReference>
<dbReference type="GO" id="GO:0004324">
    <property type="term" value="F:ferredoxin-NADP+ reductase activity"/>
    <property type="evidence" value="ECO:0007669"/>
    <property type="project" value="UniProtKB-EC"/>
</dbReference>
<dbReference type="AlphaFoldDB" id="A0A933E854"/>
<dbReference type="Gene3D" id="3.40.50.80">
    <property type="entry name" value="Nucleotide-binding domain of ferredoxin-NADP reductase (FNR) module"/>
    <property type="match status" value="1"/>
</dbReference>
<reference evidence="5" key="1">
    <citation type="submission" date="2020-07" db="EMBL/GenBank/DDBJ databases">
        <title>Huge and variable diversity of episymbiotic CPR bacteria and DPANN archaea in groundwater ecosystems.</title>
        <authorList>
            <person name="He C.Y."/>
            <person name="Keren R."/>
            <person name="Whittaker M."/>
            <person name="Farag I.F."/>
            <person name="Doudna J."/>
            <person name="Cate J.H.D."/>
            <person name="Banfield J.F."/>
        </authorList>
    </citation>
    <scope>NUCLEOTIDE SEQUENCE</scope>
    <source>
        <strain evidence="5">NC_groundwater_1370_Ag_S-0.2um_69_93</strain>
    </source>
</reference>
<comment type="caution">
    <text evidence="5">The sequence shown here is derived from an EMBL/GenBank/DDBJ whole genome shotgun (WGS) entry which is preliminary data.</text>
</comment>
<evidence type="ECO:0000313" key="6">
    <source>
        <dbReference type="Proteomes" id="UP000752292"/>
    </source>
</evidence>
<dbReference type="GO" id="GO:0000166">
    <property type="term" value="F:nucleotide binding"/>
    <property type="evidence" value="ECO:0007669"/>
    <property type="project" value="UniProtKB-KW"/>
</dbReference>
<dbReference type="PROSITE" id="PS51384">
    <property type="entry name" value="FAD_FR"/>
    <property type="match status" value="1"/>
</dbReference>
<protein>
    <recommendedName>
        <fullName evidence="2">ferredoxin--NADP(+) reductase</fullName>
        <ecNumber evidence="2">1.18.1.2</ecNumber>
    </recommendedName>
</protein>
<feature type="domain" description="FAD-binding FR-type" evidence="4">
    <location>
        <begin position="12"/>
        <end position="149"/>
    </location>
</feature>
<dbReference type="InterPro" id="IPR001433">
    <property type="entry name" value="OxRdtase_FAD/NAD-bd"/>
</dbReference>
<dbReference type="EMBL" id="JACQRX010000291">
    <property type="protein sequence ID" value="MBI4252127.1"/>
    <property type="molecule type" value="Genomic_DNA"/>
</dbReference>
<dbReference type="CDD" id="cd06195">
    <property type="entry name" value="FNR1"/>
    <property type="match status" value="1"/>
</dbReference>
<dbReference type="SUPFAM" id="SSF63380">
    <property type="entry name" value="Riboflavin synthase domain-like"/>
    <property type="match status" value="1"/>
</dbReference>
<dbReference type="PANTHER" id="PTHR47878:SF2">
    <property type="entry name" value="OXIDOREDUCTASE FAD_NAD(P)-BINDING DOMAIN PROTEIN"/>
    <property type="match status" value="1"/>
</dbReference>
<evidence type="ECO:0000313" key="5">
    <source>
        <dbReference type="EMBL" id="MBI4252127.1"/>
    </source>
</evidence>
<dbReference type="SUPFAM" id="SSF52343">
    <property type="entry name" value="Ferredoxin reductase-like, C-terminal NADP-linked domain"/>
    <property type="match status" value="1"/>
</dbReference>
<dbReference type="Proteomes" id="UP000752292">
    <property type="component" value="Unassembled WGS sequence"/>
</dbReference>
<dbReference type="InterPro" id="IPR017938">
    <property type="entry name" value="Riboflavin_synthase-like_b-brl"/>
</dbReference>
<comment type="similarity">
    <text evidence="1">Belongs to the ferredoxin--NADP reductase type 1 family.</text>
</comment>
<organism evidence="5 6">
    <name type="scientific">Tectimicrobiota bacterium</name>
    <dbReference type="NCBI Taxonomy" id="2528274"/>
    <lineage>
        <taxon>Bacteria</taxon>
        <taxon>Pseudomonadati</taxon>
        <taxon>Nitrospinota/Tectimicrobiota group</taxon>
        <taxon>Candidatus Tectimicrobiota</taxon>
    </lineage>
</organism>
<evidence type="ECO:0000256" key="2">
    <source>
        <dbReference type="ARBA" id="ARBA00013223"/>
    </source>
</evidence>
<evidence type="ECO:0000259" key="4">
    <source>
        <dbReference type="PROSITE" id="PS51384"/>
    </source>
</evidence>
<dbReference type="InterPro" id="IPR017927">
    <property type="entry name" value="FAD-bd_FR_type"/>
</dbReference>
<dbReference type="Gene3D" id="2.40.30.10">
    <property type="entry name" value="Translation factors"/>
    <property type="match status" value="1"/>
</dbReference>
<evidence type="ECO:0000256" key="1">
    <source>
        <dbReference type="ARBA" id="ARBA00008312"/>
    </source>
</evidence>
<dbReference type="Pfam" id="PF00175">
    <property type="entry name" value="NAD_binding_1"/>
    <property type="match status" value="1"/>
</dbReference>
<name>A0A933E854_UNCTE</name>
<dbReference type="EC" id="1.18.1.2" evidence="2"/>
<sequence>MLDAATAQDLRRKHYNATLAGVRKAHDTLWCFRVRPDFPVPDFQPGQYTTLGLGLWEPRHSGAFPEADLDEKKVRRLGRRAYSVSHPVMLNPGNGHLAPKSLDYLEFYIVMVAGGEGKPAPLLTPRLFLLGEGDRLYMGEKFTGEYTLDSMEDIRRRDDALVVFAGTGTGEGPHNFMIWELLRSGFKGRIASIVCVRYRGDLAYEEIYRNLEKRYPNLSYHALTTREADTIHHKVYVQDYITSGRFEEEIGRRMDPANTHLFLCGNPDMIGAPKIRDGQKIWPAGKKGVIQIMEERGFRMDWGKARGNIHSEKYW</sequence>
<dbReference type="InterPro" id="IPR051930">
    <property type="entry name" value="FNR_type-1"/>
</dbReference>